<name>A0A146LWR4_LYGHE</name>
<organism evidence="1">
    <name type="scientific">Lygus hesperus</name>
    <name type="common">Western plant bug</name>
    <dbReference type="NCBI Taxonomy" id="30085"/>
    <lineage>
        <taxon>Eukaryota</taxon>
        <taxon>Metazoa</taxon>
        <taxon>Ecdysozoa</taxon>
        <taxon>Arthropoda</taxon>
        <taxon>Hexapoda</taxon>
        <taxon>Insecta</taxon>
        <taxon>Pterygota</taxon>
        <taxon>Neoptera</taxon>
        <taxon>Paraneoptera</taxon>
        <taxon>Hemiptera</taxon>
        <taxon>Heteroptera</taxon>
        <taxon>Panheteroptera</taxon>
        <taxon>Cimicomorpha</taxon>
        <taxon>Miridae</taxon>
        <taxon>Mirini</taxon>
        <taxon>Lygus</taxon>
    </lineage>
</organism>
<feature type="non-terminal residue" evidence="1">
    <location>
        <position position="153"/>
    </location>
</feature>
<gene>
    <name evidence="1" type="ORF">g.81096</name>
</gene>
<protein>
    <submittedName>
        <fullName evidence="1">Uncharacterized protein</fullName>
    </submittedName>
</protein>
<accession>A0A146LWR4</accession>
<dbReference type="EMBL" id="GDHC01007174">
    <property type="protein sequence ID" value="JAQ11455.1"/>
    <property type="molecule type" value="Transcribed_RNA"/>
</dbReference>
<evidence type="ECO:0000313" key="1">
    <source>
        <dbReference type="EMBL" id="JAQ11455.1"/>
    </source>
</evidence>
<dbReference type="AlphaFoldDB" id="A0A146LWR4"/>
<sequence length="153" mass="16730">GGKLRSELLRIHPAIVTEARASKGVKGRAAFDESILNLYDCATDPETKITSALLALPYAVGTQRVKKSDSRTPTQISKRESAEYFVKLVKTETEAADVHTARKTAGNGVVQPYVIAIGTLENVSYCLVNYLDISVKSSNIIEAVDFCFKIFFV</sequence>
<reference evidence="1" key="1">
    <citation type="journal article" date="2016" name="Gigascience">
        <title>De novo construction of an expanded transcriptome assembly for the western tarnished plant bug, Lygus hesperus.</title>
        <authorList>
            <person name="Tassone E.E."/>
            <person name="Geib S.M."/>
            <person name="Hall B."/>
            <person name="Fabrick J.A."/>
            <person name="Brent C.S."/>
            <person name="Hull J.J."/>
        </authorList>
    </citation>
    <scope>NUCLEOTIDE SEQUENCE</scope>
</reference>
<feature type="non-terminal residue" evidence="1">
    <location>
        <position position="1"/>
    </location>
</feature>
<proteinExistence type="predicted"/>